<reference evidence="1" key="1">
    <citation type="journal article" date="2020" name="mSystems">
        <title>Genome- and Community-Level Interaction Insights into Carbon Utilization and Element Cycling Functions of Hydrothermarchaeota in Hydrothermal Sediment.</title>
        <authorList>
            <person name="Zhou Z."/>
            <person name="Liu Y."/>
            <person name="Xu W."/>
            <person name="Pan J."/>
            <person name="Luo Z.H."/>
            <person name="Li M."/>
        </authorList>
    </citation>
    <scope>NUCLEOTIDE SEQUENCE</scope>
    <source>
        <strain evidence="1">SpSt-1183</strain>
    </source>
</reference>
<evidence type="ECO:0000313" key="1">
    <source>
        <dbReference type="EMBL" id="HDS62580.1"/>
    </source>
</evidence>
<sequence>HAAIGVIEAVITAGAVYLIASARPDLMKTSTGAAA</sequence>
<comment type="caution">
    <text evidence="1">The sequence shown here is derived from an EMBL/GenBank/DDBJ whole genome shotgun (WGS) entry which is preliminary data.</text>
</comment>
<dbReference type="EMBL" id="DSBY01000017">
    <property type="protein sequence ID" value="HDS62580.1"/>
    <property type="molecule type" value="Genomic_DNA"/>
</dbReference>
<dbReference type="AlphaFoldDB" id="A0A831LTE4"/>
<accession>A0A831LTE4</accession>
<gene>
    <name evidence="1" type="ORF">ENN52_00305</name>
</gene>
<proteinExistence type="predicted"/>
<organism evidence="1">
    <name type="scientific">Methanofollis liminatans</name>
    <dbReference type="NCBI Taxonomy" id="2201"/>
    <lineage>
        <taxon>Archaea</taxon>
        <taxon>Methanobacteriati</taxon>
        <taxon>Methanobacteriota</taxon>
        <taxon>Stenosarchaea group</taxon>
        <taxon>Methanomicrobia</taxon>
        <taxon>Methanomicrobiales</taxon>
        <taxon>Methanomicrobiaceae</taxon>
        <taxon>Methanofollis</taxon>
    </lineage>
</organism>
<dbReference type="Proteomes" id="UP000885648">
    <property type="component" value="Unassembled WGS sequence"/>
</dbReference>
<name>A0A831LTE4_9EURY</name>
<feature type="non-terminal residue" evidence="1">
    <location>
        <position position="1"/>
    </location>
</feature>
<protein>
    <submittedName>
        <fullName evidence="1">Cobalamin biosynthesis protein CbiM</fullName>
    </submittedName>
</protein>